<protein>
    <submittedName>
        <fullName evidence="2">Uncharacterized protein</fullName>
    </submittedName>
</protein>
<sequence length="244" mass="27270">MSIDGTASPTTLPTPYCYNMLEHPSATAERLRLQSTSPASPGDNISNPDLSTHIMHGLAYTVGSALGCSPPPVTTCLEAFLAENKARLTAGSRAWSKHSHRSQSKTAEKDDLRSTTESSEKAATDDEAHEKRVKRLHAEEESAGWWGVPSGPVAKINENSIHLFWKVMNNATWRNLHWLPHQVLAYEVRVPAGYGMRWSQDWSPIQETTMASRQLEISGKENPWTFRGFLEPQMENGHEVGWRH</sequence>
<reference evidence="2 3" key="1">
    <citation type="journal article" date="2016" name="Mol. Biol. Evol.">
        <title>Comparative Genomics of Early-Diverging Mushroom-Forming Fungi Provides Insights into the Origins of Lignocellulose Decay Capabilities.</title>
        <authorList>
            <person name="Nagy L.G."/>
            <person name="Riley R."/>
            <person name="Tritt A."/>
            <person name="Adam C."/>
            <person name="Daum C."/>
            <person name="Floudas D."/>
            <person name="Sun H."/>
            <person name="Yadav J.S."/>
            <person name="Pangilinan J."/>
            <person name="Larsson K.H."/>
            <person name="Matsuura K."/>
            <person name="Barry K."/>
            <person name="Labutti K."/>
            <person name="Kuo R."/>
            <person name="Ohm R.A."/>
            <person name="Bhattacharya S.S."/>
            <person name="Shirouzu T."/>
            <person name="Yoshinaga Y."/>
            <person name="Martin F.M."/>
            <person name="Grigoriev I.V."/>
            <person name="Hibbett D.S."/>
        </authorList>
    </citation>
    <scope>NUCLEOTIDE SEQUENCE [LARGE SCALE GENOMIC DNA]</scope>
    <source>
        <strain evidence="2 3">CBS 109695</strain>
    </source>
</reference>
<dbReference type="Proteomes" id="UP000076532">
    <property type="component" value="Unassembled WGS sequence"/>
</dbReference>
<feature type="compositionally biased region" description="Polar residues" evidence="1">
    <location>
        <begin position="33"/>
        <end position="48"/>
    </location>
</feature>
<evidence type="ECO:0000256" key="1">
    <source>
        <dbReference type="SAM" id="MobiDB-lite"/>
    </source>
</evidence>
<feature type="compositionally biased region" description="Basic and acidic residues" evidence="1">
    <location>
        <begin position="106"/>
        <end position="136"/>
    </location>
</feature>
<keyword evidence="3" id="KW-1185">Reference proteome</keyword>
<dbReference type="PANTHER" id="PTHR34204:SF2">
    <property type="entry name" value="RNA-BINDING ASCH DOMAIN PROTEIN"/>
    <property type="match status" value="1"/>
</dbReference>
<proteinExistence type="predicted"/>
<feature type="region of interest" description="Disordered" evidence="1">
    <location>
        <begin position="91"/>
        <end position="136"/>
    </location>
</feature>
<evidence type="ECO:0000313" key="2">
    <source>
        <dbReference type="EMBL" id="KZP11687.1"/>
    </source>
</evidence>
<feature type="region of interest" description="Disordered" evidence="1">
    <location>
        <begin position="28"/>
        <end position="48"/>
    </location>
</feature>
<gene>
    <name evidence="2" type="ORF">FIBSPDRAFT_922091</name>
</gene>
<evidence type="ECO:0000313" key="3">
    <source>
        <dbReference type="Proteomes" id="UP000076532"/>
    </source>
</evidence>
<name>A0A166AJZ9_9AGAM</name>
<dbReference type="PANTHER" id="PTHR34204">
    <property type="entry name" value="RNA-BINDING ASCH DOMAIN PROTEIN"/>
    <property type="match status" value="1"/>
</dbReference>
<dbReference type="EMBL" id="KV417659">
    <property type="protein sequence ID" value="KZP11687.1"/>
    <property type="molecule type" value="Genomic_DNA"/>
</dbReference>
<dbReference type="AlphaFoldDB" id="A0A166AJZ9"/>
<organism evidence="2 3">
    <name type="scientific">Athelia psychrophila</name>
    <dbReference type="NCBI Taxonomy" id="1759441"/>
    <lineage>
        <taxon>Eukaryota</taxon>
        <taxon>Fungi</taxon>
        <taxon>Dikarya</taxon>
        <taxon>Basidiomycota</taxon>
        <taxon>Agaricomycotina</taxon>
        <taxon>Agaricomycetes</taxon>
        <taxon>Agaricomycetidae</taxon>
        <taxon>Atheliales</taxon>
        <taxon>Atheliaceae</taxon>
        <taxon>Athelia</taxon>
    </lineage>
</organism>
<accession>A0A166AJZ9</accession>
<dbReference type="OrthoDB" id="112749at2759"/>